<reference evidence="3" key="1">
    <citation type="journal article" date="2021" name="Proc. Natl. Acad. Sci. U.S.A.">
        <title>A Catalog of Tens of Thousands of Viruses from Human Metagenomes Reveals Hidden Associations with Chronic Diseases.</title>
        <authorList>
            <person name="Tisza M.J."/>
            <person name="Buck C.B."/>
        </authorList>
    </citation>
    <scope>NUCLEOTIDE SEQUENCE</scope>
    <source>
        <strain evidence="3">CtLl75</strain>
    </source>
</reference>
<evidence type="ECO:0000256" key="1">
    <source>
        <dbReference type="SAM" id="Coils"/>
    </source>
</evidence>
<dbReference type="EMBL" id="BK059085">
    <property type="protein sequence ID" value="DAE28406.1"/>
    <property type="molecule type" value="Genomic_DNA"/>
</dbReference>
<accession>A0A8S5RAF9</accession>
<keyword evidence="2" id="KW-0812">Transmembrane</keyword>
<keyword evidence="2" id="KW-0472">Membrane</keyword>
<organism evidence="3">
    <name type="scientific">virus sp. ctLl75</name>
    <dbReference type="NCBI Taxonomy" id="2828249"/>
    <lineage>
        <taxon>Viruses</taxon>
    </lineage>
</organism>
<proteinExistence type="predicted"/>
<name>A0A8S5RAF9_9VIRU</name>
<evidence type="ECO:0000313" key="3">
    <source>
        <dbReference type="EMBL" id="DAE28406.1"/>
    </source>
</evidence>
<sequence>MFEGISYFSHDQERWDNKYNDGKDASGRDYYDQLLKFEQLKEKGLIDQKEYEQKVAELKNKIEKSKDRKNQDLQEIERLKEKNERLNKVLKRILFWFVGIIIILILAVFFLSIL</sequence>
<feature type="coiled-coil region" evidence="1">
    <location>
        <begin position="41"/>
        <end position="93"/>
    </location>
</feature>
<keyword evidence="1" id="KW-0175">Coiled coil</keyword>
<protein>
    <submittedName>
        <fullName evidence="3">Hemolysin</fullName>
    </submittedName>
</protein>
<evidence type="ECO:0000256" key="2">
    <source>
        <dbReference type="SAM" id="Phobius"/>
    </source>
</evidence>
<keyword evidence="2" id="KW-1133">Transmembrane helix</keyword>
<feature type="transmembrane region" description="Helical" evidence="2">
    <location>
        <begin position="93"/>
        <end position="113"/>
    </location>
</feature>